<dbReference type="RefSeq" id="WP_182816114.1">
    <property type="nucleotide sequence ID" value="NZ_AP022227.1"/>
</dbReference>
<evidence type="ECO:0000313" key="1">
    <source>
        <dbReference type="EMBL" id="BBT41438.1"/>
    </source>
</evidence>
<gene>
    <name evidence="1" type="ORF">WP8W18C01_37790</name>
</gene>
<dbReference type="AlphaFoldDB" id="A0A6S5TDL6"/>
<organism evidence="1 2">
    <name type="scientific">Pseudomonas putida</name>
    <name type="common">Arthrobacter siderocapsulatus</name>
    <dbReference type="NCBI Taxonomy" id="303"/>
    <lineage>
        <taxon>Bacteria</taxon>
        <taxon>Pseudomonadati</taxon>
        <taxon>Pseudomonadota</taxon>
        <taxon>Gammaproteobacteria</taxon>
        <taxon>Pseudomonadales</taxon>
        <taxon>Pseudomonadaceae</taxon>
        <taxon>Pseudomonas</taxon>
    </lineage>
</organism>
<evidence type="ECO:0000313" key="2">
    <source>
        <dbReference type="Proteomes" id="UP000515680"/>
    </source>
</evidence>
<reference evidence="1 2" key="1">
    <citation type="submission" date="2019-12" db="EMBL/GenBank/DDBJ databases">
        <title>complete genome sequences of Pseudomonas putida str. WP8-W18-CRE-01 isolated from wastewater treatment plant effluent.</title>
        <authorList>
            <person name="Sekizuka T."/>
            <person name="Itokawa K."/>
            <person name="Yatsu K."/>
            <person name="Inamine Y."/>
            <person name="Kuroda M."/>
        </authorList>
    </citation>
    <scope>NUCLEOTIDE SEQUENCE [LARGE SCALE GENOMIC DNA]</scope>
    <source>
        <strain evidence="1 2">WP8-W18-CRE-01</strain>
    </source>
</reference>
<protein>
    <submittedName>
        <fullName evidence="1">Uncharacterized protein</fullName>
    </submittedName>
</protein>
<dbReference type="EMBL" id="AP022227">
    <property type="protein sequence ID" value="BBT41438.1"/>
    <property type="molecule type" value="Genomic_DNA"/>
</dbReference>
<proteinExistence type="predicted"/>
<sequence length="182" mass="20302">MNGAPTTDQRAAVLAQLNASIDAFFGDGGQVQTLPSFEYVPHRPHRDLEPARAAKAQPVSKRAAKRQQYLAEMAELAKTMTYKEAMAHTGLSQSALVRASNEGKFKFKRDLNRGLGNLGKKLSDPTEDRAKAEQIIAYRNVGMSRADVVRELQISFKQLTRLIREFDIDFPTVAEKRAKRNA</sequence>
<accession>A0A6S5TDL6</accession>
<dbReference type="Proteomes" id="UP000515680">
    <property type="component" value="Chromosome"/>
</dbReference>
<name>A0A6S5TDL6_PSEPU</name>